<dbReference type="AlphaFoldDB" id="A0A1W1EDA4"/>
<dbReference type="InterPro" id="IPR019897">
    <property type="entry name" value="RidA_CS"/>
</dbReference>
<dbReference type="Gene3D" id="3.30.1330.40">
    <property type="entry name" value="RutC-like"/>
    <property type="match status" value="1"/>
</dbReference>
<dbReference type="FunFam" id="3.30.1330.40:FF:000001">
    <property type="entry name" value="L-PSP family endoribonuclease"/>
    <property type="match status" value="1"/>
</dbReference>
<dbReference type="GO" id="GO:0019239">
    <property type="term" value="F:deaminase activity"/>
    <property type="evidence" value="ECO:0007669"/>
    <property type="project" value="TreeGrafter"/>
</dbReference>
<organism evidence="2">
    <name type="scientific">hydrothermal vent metagenome</name>
    <dbReference type="NCBI Taxonomy" id="652676"/>
    <lineage>
        <taxon>unclassified sequences</taxon>
        <taxon>metagenomes</taxon>
        <taxon>ecological metagenomes</taxon>
    </lineage>
</organism>
<comment type="similarity">
    <text evidence="1">Belongs to the RutC family.</text>
</comment>
<dbReference type="PROSITE" id="PS01094">
    <property type="entry name" value="UPF0076"/>
    <property type="match status" value="1"/>
</dbReference>
<name>A0A1W1EDA4_9ZZZZ</name>
<dbReference type="SUPFAM" id="SSF55298">
    <property type="entry name" value="YjgF-like"/>
    <property type="match status" value="1"/>
</dbReference>
<dbReference type="NCBIfam" id="TIGR00004">
    <property type="entry name" value="Rid family detoxifying hydrolase"/>
    <property type="match status" value="1"/>
</dbReference>
<dbReference type="PANTHER" id="PTHR11803:SF58">
    <property type="entry name" value="PROTEIN HMF1-RELATED"/>
    <property type="match status" value="1"/>
</dbReference>
<dbReference type="CDD" id="cd00448">
    <property type="entry name" value="YjgF_YER057c_UK114_family"/>
    <property type="match status" value="1"/>
</dbReference>
<dbReference type="InterPro" id="IPR006056">
    <property type="entry name" value="RidA"/>
</dbReference>
<accession>A0A1W1EDA4</accession>
<dbReference type="InterPro" id="IPR006175">
    <property type="entry name" value="YjgF/YER057c/UK114"/>
</dbReference>
<dbReference type="PANTHER" id="PTHR11803">
    <property type="entry name" value="2-IMINOBUTANOATE/2-IMINOPROPANOATE DEAMINASE RIDA"/>
    <property type="match status" value="1"/>
</dbReference>
<protein>
    <submittedName>
        <fullName evidence="2">Bona fide RidA/YjgF/TdcF/RutC subgroup</fullName>
    </submittedName>
</protein>
<reference evidence="2" key="1">
    <citation type="submission" date="2016-10" db="EMBL/GenBank/DDBJ databases">
        <authorList>
            <person name="de Groot N.N."/>
        </authorList>
    </citation>
    <scope>NUCLEOTIDE SEQUENCE</scope>
</reference>
<dbReference type="InterPro" id="IPR035959">
    <property type="entry name" value="RutC-like_sf"/>
</dbReference>
<evidence type="ECO:0000256" key="1">
    <source>
        <dbReference type="ARBA" id="ARBA00010552"/>
    </source>
</evidence>
<gene>
    <name evidence="2" type="ORF">MNB_SV-5-1672</name>
</gene>
<dbReference type="EMBL" id="FPKX01000032">
    <property type="protein sequence ID" value="SFZ98012.1"/>
    <property type="molecule type" value="Genomic_DNA"/>
</dbReference>
<dbReference type="GO" id="GO:0005829">
    <property type="term" value="C:cytosol"/>
    <property type="evidence" value="ECO:0007669"/>
    <property type="project" value="TreeGrafter"/>
</dbReference>
<evidence type="ECO:0000313" key="2">
    <source>
        <dbReference type="EMBL" id="SFZ98012.1"/>
    </source>
</evidence>
<proteinExistence type="inferred from homology"/>
<sequence>MKFLETKDAPKAIGPYSQAVEYNGLLYTSGQISLMPDGAMETGDIEHQTKQVMKNLFYVLRAGGSHYSDIIKVTIFLTDMNNFNKVNAIYEHLLGDHKPARSTVAVKELPKNALIEIECIAKAGGDYTF</sequence>
<dbReference type="Pfam" id="PF01042">
    <property type="entry name" value="Ribonuc_L-PSP"/>
    <property type="match status" value="1"/>
</dbReference>